<proteinExistence type="predicted"/>
<evidence type="ECO:0008006" key="3">
    <source>
        <dbReference type="Google" id="ProtNLM"/>
    </source>
</evidence>
<dbReference type="EMBL" id="MHUZ01000034">
    <property type="protein sequence ID" value="OHA84933.1"/>
    <property type="molecule type" value="Genomic_DNA"/>
</dbReference>
<evidence type="ECO:0000313" key="1">
    <source>
        <dbReference type="EMBL" id="OHA84933.1"/>
    </source>
</evidence>
<organism evidence="1 2">
    <name type="scientific">Candidatus Yonathbacteria bacterium RIFOXYD1_FULL_52_36</name>
    <dbReference type="NCBI Taxonomy" id="1802730"/>
    <lineage>
        <taxon>Bacteria</taxon>
        <taxon>Candidatus Yonathiibacteriota</taxon>
    </lineage>
</organism>
<sequence length="139" mass="15052">MTDALSNSGVPSGPKNEVWCDAGIVRFRLLAPVDEAEADRLDTLGRGFLDRKEGNAVLIDMQRSSDFSSAARKRWVGFLQNPEIKGTAIFGGSVFVRTLAAFVIGASQRQNIKSFATETEALDWLHKEVAKGQGVATPV</sequence>
<comment type="caution">
    <text evidence="1">The sequence shown here is derived from an EMBL/GenBank/DDBJ whole genome shotgun (WGS) entry which is preliminary data.</text>
</comment>
<evidence type="ECO:0000313" key="2">
    <source>
        <dbReference type="Proteomes" id="UP000178168"/>
    </source>
</evidence>
<reference evidence="1 2" key="1">
    <citation type="journal article" date="2016" name="Nat. Commun.">
        <title>Thousands of microbial genomes shed light on interconnected biogeochemical processes in an aquifer system.</title>
        <authorList>
            <person name="Anantharaman K."/>
            <person name="Brown C.T."/>
            <person name="Hug L.A."/>
            <person name="Sharon I."/>
            <person name="Castelle C.J."/>
            <person name="Probst A.J."/>
            <person name="Thomas B.C."/>
            <person name="Singh A."/>
            <person name="Wilkins M.J."/>
            <person name="Karaoz U."/>
            <person name="Brodie E.L."/>
            <person name="Williams K.H."/>
            <person name="Hubbard S.S."/>
            <person name="Banfield J.F."/>
        </authorList>
    </citation>
    <scope>NUCLEOTIDE SEQUENCE [LARGE SCALE GENOMIC DNA]</scope>
</reference>
<gene>
    <name evidence="1" type="ORF">A2591_01240</name>
</gene>
<accession>A0A1G2SIL8</accession>
<name>A0A1G2SIL8_9BACT</name>
<protein>
    <recommendedName>
        <fullName evidence="3">STAS/SEC14 domain-containing protein</fullName>
    </recommendedName>
</protein>
<dbReference type="STRING" id="1802730.A2591_01240"/>
<dbReference type="AlphaFoldDB" id="A0A1G2SIL8"/>
<dbReference type="Gene3D" id="3.40.970.30">
    <property type="entry name" value="yp_829618.1 like domains"/>
    <property type="match status" value="1"/>
</dbReference>
<dbReference type="Proteomes" id="UP000178168">
    <property type="component" value="Unassembled WGS sequence"/>
</dbReference>